<sequence>WIEAASSSAQVLVAATTTITVKISRQLTKGNHPVPRRICHVSPLLVLLSLLPLSPQPRANAAHHLALERPPQLLLISLCGRLRPRPLGFNVRCVVSQRRSSWPSDRALEALQSHSPAQGMRCRAALEHLVVLVGGCRLCED</sequence>
<organism evidence="1 2">
    <name type="scientific">Trichoderma gamsii</name>
    <dbReference type="NCBI Taxonomy" id="398673"/>
    <lineage>
        <taxon>Eukaryota</taxon>
        <taxon>Fungi</taxon>
        <taxon>Dikarya</taxon>
        <taxon>Ascomycota</taxon>
        <taxon>Pezizomycotina</taxon>
        <taxon>Sordariomycetes</taxon>
        <taxon>Hypocreomycetidae</taxon>
        <taxon>Hypocreales</taxon>
        <taxon>Hypocreaceae</taxon>
        <taxon>Trichoderma</taxon>
    </lineage>
</organism>
<evidence type="ECO:0000313" key="2">
    <source>
        <dbReference type="Proteomes" id="UP000054821"/>
    </source>
</evidence>
<reference evidence="1 2" key="1">
    <citation type="journal article" date="2016" name="Genome Announc.">
        <title>Draft Whole-Genome Sequence of Trichoderma gamsii T6085, a Promising Biocontrol Agent of Fusarium Head Blight on Wheat.</title>
        <authorList>
            <person name="Baroncelli R."/>
            <person name="Zapparata A."/>
            <person name="Piaggeschi G."/>
            <person name="Sarrocco S."/>
            <person name="Vannacci G."/>
        </authorList>
    </citation>
    <scope>NUCLEOTIDE SEQUENCE [LARGE SCALE GENOMIC DNA]</scope>
    <source>
        <strain evidence="1 2">T6085</strain>
    </source>
</reference>
<dbReference type="EMBL" id="JPDN02000001">
    <property type="protein sequence ID" value="PON30730.1"/>
    <property type="molecule type" value="Genomic_DNA"/>
</dbReference>
<comment type="caution">
    <text evidence="1">The sequence shown here is derived from an EMBL/GenBank/DDBJ whole genome shotgun (WGS) entry which is preliminary data.</text>
</comment>
<evidence type="ECO:0000313" key="1">
    <source>
        <dbReference type="EMBL" id="PON30730.1"/>
    </source>
</evidence>
<dbReference type="RefSeq" id="XP_024406710.1">
    <property type="nucleotide sequence ID" value="XM_024548495.1"/>
</dbReference>
<proteinExistence type="predicted"/>
<accession>A0A2P5A2F5</accession>
<dbReference type="AlphaFoldDB" id="A0A2P5A2F5"/>
<feature type="non-terminal residue" evidence="1">
    <location>
        <position position="1"/>
    </location>
</feature>
<dbReference type="GeneID" id="36347247"/>
<gene>
    <name evidence="1" type="ORF">TGAM01_v200150</name>
</gene>
<keyword evidence="2" id="KW-1185">Reference proteome</keyword>
<name>A0A2P5A2F5_9HYPO</name>
<protein>
    <submittedName>
        <fullName evidence="1">Uncharacterized protein</fullName>
    </submittedName>
</protein>
<dbReference type="Proteomes" id="UP000054821">
    <property type="component" value="Unassembled WGS sequence"/>
</dbReference>